<organism evidence="1 2">
    <name type="scientific">Paenibacillus nuruki</name>
    <dbReference type="NCBI Taxonomy" id="1886670"/>
    <lineage>
        <taxon>Bacteria</taxon>
        <taxon>Bacillati</taxon>
        <taxon>Bacillota</taxon>
        <taxon>Bacilli</taxon>
        <taxon>Bacillales</taxon>
        <taxon>Paenibacillaceae</taxon>
        <taxon>Paenibacillus</taxon>
    </lineage>
</organism>
<dbReference type="EMBL" id="MDER01000031">
    <property type="protein sequence ID" value="ODP29274.1"/>
    <property type="molecule type" value="Genomic_DNA"/>
</dbReference>
<keyword evidence="2" id="KW-1185">Reference proteome</keyword>
<sequence>MLVENSTGKMIHMCITPIKLIDIQHTKSDWTLTFDWTLYFEYPNVEVYILTTKHSTYVEGAIALENRGDHVWIHLIEKAPRNRGSQEKYKYIAHHLFAFATKRHLEQGGDGFVAFDSKTGLITHYIKEYGAERIGSTRMMIPCLAGQHLIDVYLSKGGG</sequence>
<accession>A0A1E3L6I4</accession>
<comment type="caution">
    <text evidence="1">The sequence shown here is derived from an EMBL/GenBank/DDBJ whole genome shotgun (WGS) entry which is preliminary data.</text>
</comment>
<gene>
    <name evidence="1" type="ORF">PTI45_01283</name>
</gene>
<dbReference type="RefSeq" id="WP_069326711.1">
    <property type="nucleotide sequence ID" value="NZ_MDER01000031.1"/>
</dbReference>
<evidence type="ECO:0000313" key="2">
    <source>
        <dbReference type="Proteomes" id="UP000094578"/>
    </source>
</evidence>
<reference evidence="1 2" key="1">
    <citation type="submission" date="2016-08" db="EMBL/GenBank/DDBJ databases">
        <title>Genome sequencing of Paenibacillus sp. TI45-13ar, isolated from Korean traditional nuruk.</title>
        <authorList>
            <person name="Kim S.-J."/>
        </authorList>
    </citation>
    <scope>NUCLEOTIDE SEQUENCE [LARGE SCALE GENOMIC DNA]</scope>
    <source>
        <strain evidence="1 2">TI45-13ar</strain>
    </source>
</reference>
<dbReference type="AlphaFoldDB" id="A0A1E3L6I4"/>
<dbReference type="STRING" id="1886670.PTI45_01283"/>
<proteinExistence type="predicted"/>
<evidence type="ECO:0000313" key="1">
    <source>
        <dbReference type="EMBL" id="ODP29274.1"/>
    </source>
</evidence>
<protein>
    <submittedName>
        <fullName evidence="1">Uncharacterized protein</fullName>
    </submittedName>
</protein>
<dbReference type="Proteomes" id="UP000094578">
    <property type="component" value="Unassembled WGS sequence"/>
</dbReference>
<name>A0A1E3L6I4_9BACL</name>